<dbReference type="Pfam" id="PF03435">
    <property type="entry name" value="Sacchrp_dh_NADP"/>
    <property type="match status" value="1"/>
</dbReference>
<keyword evidence="5" id="KW-1185">Reference proteome</keyword>
<dbReference type="PANTHER" id="PTHR11133:SF22">
    <property type="entry name" value="ALPHA-AMINOADIPIC SEMIALDEHYDE SYNTHASE, MITOCHONDRIAL"/>
    <property type="match status" value="1"/>
</dbReference>
<dbReference type="SUPFAM" id="SSF55347">
    <property type="entry name" value="Glyceraldehyde-3-phosphate dehydrogenase-like, C-terminal domain"/>
    <property type="match status" value="1"/>
</dbReference>
<dbReference type="EC" id="1.5.1.10" evidence="4"/>
<evidence type="ECO:0000313" key="4">
    <source>
        <dbReference type="EMBL" id="MFC3053549.1"/>
    </source>
</evidence>
<feature type="domain" description="Saccharopine dehydrogenase NADP binding" evidence="2">
    <location>
        <begin position="7"/>
        <end position="127"/>
    </location>
</feature>
<dbReference type="RefSeq" id="WP_194215497.1">
    <property type="nucleotide sequence ID" value="NZ_CP061205.1"/>
</dbReference>
<evidence type="ECO:0000313" key="5">
    <source>
        <dbReference type="Proteomes" id="UP001595444"/>
    </source>
</evidence>
<dbReference type="PANTHER" id="PTHR11133">
    <property type="entry name" value="SACCHAROPINE DEHYDROGENASE"/>
    <property type="match status" value="1"/>
</dbReference>
<name>A0ABV7DA70_9PROT</name>
<dbReference type="Proteomes" id="UP001595444">
    <property type="component" value="Unassembled WGS sequence"/>
</dbReference>
<feature type="domain" description="Saccharopine dehydrogenase-like C-terminal" evidence="3">
    <location>
        <begin position="131"/>
        <end position="377"/>
    </location>
</feature>
<protein>
    <submittedName>
        <fullName evidence="4">Saccharopine dehydrogenase family protein</fullName>
        <ecNumber evidence="4">1.5.1.10</ecNumber>
    </submittedName>
</protein>
<organism evidence="4 5">
    <name type="scientific">Kordiimonas pumila</name>
    <dbReference type="NCBI Taxonomy" id="2161677"/>
    <lineage>
        <taxon>Bacteria</taxon>
        <taxon>Pseudomonadati</taxon>
        <taxon>Pseudomonadota</taxon>
        <taxon>Alphaproteobacteria</taxon>
        <taxon>Kordiimonadales</taxon>
        <taxon>Kordiimonadaceae</taxon>
        <taxon>Kordiimonas</taxon>
    </lineage>
</organism>
<dbReference type="InterPro" id="IPR051168">
    <property type="entry name" value="AASS"/>
</dbReference>
<reference evidence="5" key="1">
    <citation type="journal article" date="2019" name="Int. J. Syst. Evol. Microbiol.">
        <title>The Global Catalogue of Microorganisms (GCM) 10K type strain sequencing project: providing services to taxonomists for standard genome sequencing and annotation.</title>
        <authorList>
            <consortium name="The Broad Institute Genomics Platform"/>
            <consortium name="The Broad Institute Genome Sequencing Center for Infectious Disease"/>
            <person name="Wu L."/>
            <person name="Ma J."/>
        </authorList>
    </citation>
    <scope>NUCLEOTIDE SEQUENCE [LARGE SCALE GENOMIC DNA]</scope>
    <source>
        <strain evidence="5">KCTC 62164</strain>
    </source>
</reference>
<dbReference type="Gene3D" id="3.30.360.10">
    <property type="entry name" value="Dihydrodipicolinate Reductase, domain 2"/>
    <property type="match status" value="1"/>
</dbReference>
<evidence type="ECO:0000259" key="3">
    <source>
        <dbReference type="Pfam" id="PF16653"/>
    </source>
</evidence>
<keyword evidence="1 4" id="KW-0560">Oxidoreductase</keyword>
<dbReference type="EMBL" id="JBHRSL010000027">
    <property type="protein sequence ID" value="MFC3053549.1"/>
    <property type="molecule type" value="Genomic_DNA"/>
</dbReference>
<dbReference type="SUPFAM" id="SSF51735">
    <property type="entry name" value="NAD(P)-binding Rossmann-fold domains"/>
    <property type="match status" value="1"/>
</dbReference>
<dbReference type="InterPro" id="IPR032095">
    <property type="entry name" value="Sacchrp_dh-like_C"/>
</dbReference>
<evidence type="ECO:0000256" key="1">
    <source>
        <dbReference type="ARBA" id="ARBA00023002"/>
    </source>
</evidence>
<dbReference type="Pfam" id="PF16653">
    <property type="entry name" value="Sacchrp_dh_C"/>
    <property type="match status" value="1"/>
</dbReference>
<gene>
    <name evidence="4" type="ORF">ACFOKA_16740</name>
</gene>
<dbReference type="InterPro" id="IPR036291">
    <property type="entry name" value="NAD(P)-bd_dom_sf"/>
</dbReference>
<proteinExistence type="predicted"/>
<accession>A0ABV7DA70</accession>
<comment type="caution">
    <text evidence="4">The sequence shown here is derived from an EMBL/GenBank/DDBJ whole genome shotgun (WGS) entry which is preliminary data.</text>
</comment>
<evidence type="ECO:0000259" key="2">
    <source>
        <dbReference type="Pfam" id="PF03435"/>
    </source>
</evidence>
<dbReference type="Gene3D" id="3.40.50.720">
    <property type="entry name" value="NAD(P)-binding Rossmann-like Domain"/>
    <property type="match status" value="1"/>
</dbReference>
<dbReference type="InterPro" id="IPR005097">
    <property type="entry name" value="Sacchrp_dh_NADP-bd"/>
</dbReference>
<dbReference type="GO" id="GO:0004755">
    <property type="term" value="F:saccharopine dehydrogenase (NADP+, L-glutamate-forming) activity"/>
    <property type="evidence" value="ECO:0007669"/>
    <property type="project" value="UniProtKB-EC"/>
</dbReference>
<sequence length="387" mass="41435">MTHKTSIHWVGAGLASGPGIVSIAKSYGNLTVWDMTSDRAEMLKKQAGQDADMQVKLLDLGDDASVAGFKAAIAKGDIVVSMLPAALHIQMAEIALETGAHLVTSSYVSPEMQALDNRAKEAGIALVNEVGLDPGIDHLFTHLLVDAAQKASVLGCGNAIDFVSYCGGIPAVKNDFTYKFAWTPYGVLTALKNQARFIENGAEKTVTKAWEDVSELAIHGETFEVYANRNSVPYVKEYGLDGETNLQKFVRGTIRLEGWKTAWKDIFNEVDTADTSALKELSAKLWKDYAYGEKEEDRVVLYVALTAQKSDGSVWEGSLTLDEKGSGWKTAMAATVSLTVAEAVLAVAGGDMAAGVHAAITDVAKCRKWLNGLIGNGLSIKAENVSL</sequence>